<accession>E8N971</accession>
<dbReference type="OrthoDB" id="4939012at2"/>
<dbReference type="RefSeq" id="WP_013584632.1">
    <property type="nucleotide sequence ID" value="NC_015125.1"/>
</dbReference>
<dbReference type="eggNOG" id="ENOG5030F16">
    <property type="taxonomic scope" value="Bacteria"/>
</dbReference>
<reference key="2">
    <citation type="submission" date="2011-02" db="EMBL/GenBank/DDBJ databases">
        <title>Genome sequence of Microbacterium testaceum StLB037.</title>
        <authorList>
            <person name="Morohoshi T."/>
            <person name="Wang W.Z."/>
            <person name="Someya N."/>
            <person name="Ikeda T."/>
        </authorList>
    </citation>
    <scope>NUCLEOTIDE SEQUENCE</scope>
    <source>
        <strain>StLB037</strain>
    </source>
</reference>
<dbReference type="AlphaFoldDB" id="E8N971"/>
<gene>
    <name evidence="1" type="ordered locus">MTES_1543</name>
</gene>
<evidence type="ECO:0000313" key="2">
    <source>
        <dbReference type="Proteomes" id="UP000008975"/>
    </source>
</evidence>
<dbReference type="HOGENOM" id="CLU_122810_0_0_11"/>
<dbReference type="Proteomes" id="UP000008975">
    <property type="component" value="Chromosome"/>
</dbReference>
<sequence length="135" mass="14371">MTPQEAQQQVIEILEGTMLASGATGWVPDRKGLAIPQECVRNGQSGVAFGHGAYTTTLGSDPLADAQRVADYWETLGIRSRMVTDPVPRVFGEGGPVNAISFSTAPTYAISVGGPCVPGNSYDFYDQTPTPRPWP</sequence>
<reference evidence="1 2" key="1">
    <citation type="journal article" date="2011" name="J. Bacteriol.">
        <title>Genome sequence of Microbacterium testaceum StLB037, an N-acylhomoserine lactone-degrading bacterium isolated from potato leaves.</title>
        <authorList>
            <person name="Morohoshi T."/>
            <person name="Wang W.-Z."/>
            <person name="Someya N."/>
            <person name="Ikeda T."/>
        </authorList>
    </citation>
    <scope>NUCLEOTIDE SEQUENCE [LARGE SCALE GENOMIC DNA]</scope>
    <source>
        <strain evidence="1 2">StLB037</strain>
    </source>
</reference>
<proteinExistence type="predicted"/>
<dbReference type="STRING" id="979556.MTES_1543"/>
<name>E8N971_MICTS</name>
<protein>
    <submittedName>
        <fullName evidence="1">Leu/Phe-tRNA-protein transferase</fullName>
    </submittedName>
</protein>
<dbReference type="KEGG" id="mts:MTES_1543"/>
<organism evidence="1 2">
    <name type="scientific">Microbacterium testaceum (strain StLB037)</name>
    <dbReference type="NCBI Taxonomy" id="979556"/>
    <lineage>
        <taxon>Bacteria</taxon>
        <taxon>Bacillati</taxon>
        <taxon>Actinomycetota</taxon>
        <taxon>Actinomycetes</taxon>
        <taxon>Micrococcales</taxon>
        <taxon>Microbacteriaceae</taxon>
        <taxon>Microbacterium</taxon>
    </lineage>
</organism>
<evidence type="ECO:0000313" key="1">
    <source>
        <dbReference type="EMBL" id="BAJ74507.1"/>
    </source>
</evidence>
<dbReference type="EMBL" id="AP012052">
    <property type="protein sequence ID" value="BAJ74507.1"/>
    <property type="molecule type" value="Genomic_DNA"/>
</dbReference>
<dbReference type="GO" id="GO:0016740">
    <property type="term" value="F:transferase activity"/>
    <property type="evidence" value="ECO:0007669"/>
    <property type="project" value="UniProtKB-KW"/>
</dbReference>
<keyword evidence="1" id="KW-0808">Transferase</keyword>